<keyword evidence="1" id="KW-0472">Membrane</keyword>
<feature type="transmembrane region" description="Helical" evidence="1">
    <location>
        <begin position="48"/>
        <end position="67"/>
    </location>
</feature>
<dbReference type="HOGENOM" id="CLU_1445201_0_0_7"/>
<name>W4LFU8_9BACT</name>
<evidence type="ECO:0000256" key="1">
    <source>
        <dbReference type="SAM" id="Phobius"/>
    </source>
</evidence>
<evidence type="ECO:0000313" key="3">
    <source>
        <dbReference type="Proteomes" id="UP000019140"/>
    </source>
</evidence>
<keyword evidence="1" id="KW-1133">Transmembrane helix</keyword>
<gene>
    <name evidence="2" type="ORF">ETSY2_45640</name>
</gene>
<evidence type="ECO:0000313" key="2">
    <source>
        <dbReference type="EMBL" id="ETW96857.1"/>
    </source>
</evidence>
<dbReference type="Proteomes" id="UP000019140">
    <property type="component" value="Unassembled WGS sequence"/>
</dbReference>
<feature type="transmembrane region" description="Helical" evidence="1">
    <location>
        <begin position="155"/>
        <end position="173"/>
    </location>
</feature>
<comment type="caution">
    <text evidence="2">The sequence shown here is derived from an EMBL/GenBank/DDBJ whole genome shotgun (WGS) entry which is preliminary data.</text>
</comment>
<protein>
    <submittedName>
        <fullName evidence="2">Uncharacterized protein</fullName>
    </submittedName>
</protein>
<feature type="transmembrane region" description="Helical" evidence="1">
    <location>
        <begin position="25"/>
        <end position="42"/>
    </location>
</feature>
<sequence length="187" mass="20732">MFILLIGFQVITKPFIISKLVKHKIILSGVALVLIGFFMETLHDSMQFYYVVRIGLMFFGALTIGLFCRDRKSLQTCLYGILVGSCIVSVILFLTTYGVLSGAQAESFREVNQVRSAAFADNVLESDINMMAFQVGQGFLIALAFMITARSKLQFFIFLTIGAFTLVTSFLPISRGSIATFFCPLLS</sequence>
<accession>W4LFU8</accession>
<dbReference type="AlphaFoldDB" id="W4LFU8"/>
<reference evidence="2 3" key="1">
    <citation type="journal article" date="2014" name="Nature">
        <title>An environmental bacterial taxon with a large and distinct metabolic repertoire.</title>
        <authorList>
            <person name="Wilson M.C."/>
            <person name="Mori T."/>
            <person name="Ruckert C."/>
            <person name="Uria A.R."/>
            <person name="Helf M.J."/>
            <person name="Takada K."/>
            <person name="Gernert C."/>
            <person name="Steffens U.A."/>
            <person name="Heycke N."/>
            <person name="Schmitt S."/>
            <person name="Rinke C."/>
            <person name="Helfrich E.J."/>
            <person name="Brachmann A.O."/>
            <person name="Gurgui C."/>
            <person name="Wakimoto T."/>
            <person name="Kracht M."/>
            <person name="Crusemann M."/>
            <person name="Hentschel U."/>
            <person name="Abe I."/>
            <person name="Matsunaga S."/>
            <person name="Kalinowski J."/>
            <person name="Takeyama H."/>
            <person name="Piel J."/>
        </authorList>
    </citation>
    <scope>NUCLEOTIDE SEQUENCE [LARGE SCALE GENOMIC DNA]</scope>
    <source>
        <strain evidence="3">TSY2</strain>
    </source>
</reference>
<feature type="transmembrane region" description="Helical" evidence="1">
    <location>
        <begin position="128"/>
        <end position="148"/>
    </location>
</feature>
<proteinExistence type="predicted"/>
<keyword evidence="3" id="KW-1185">Reference proteome</keyword>
<dbReference type="EMBL" id="AZHX01002127">
    <property type="protein sequence ID" value="ETW96857.1"/>
    <property type="molecule type" value="Genomic_DNA"/>
</dbReference>
<feature type="transmembrane region" description="Helical" evidence="1">
    <location>
        <begin position="79"/>
        <end position="100"/>
    </location>
</feature>
<organism evidence="2 3">
    <name type="scientific">Candidatus Entotheonella gemina</name>
    <dbReference type="NCBI Taxonomy" id="1429439"/>
    <lineage>
        <taxon>Bacteria</taxon>
        <taxon>Pseudomonadati</taxon>
        <taxon>Nitrospinota/Tectimicrobiota group</taxon>
        <taxon>Candidatus Tectimicrobiota</taxon>
        <taxon>Candidatus Entotheonellia</taxon>
        <taxon>Candidatus Entotheonellales</taxon>
        <taxon>Candidatus Entotheonellaceae</taxon>
        <taxon>Candidatus Entotheonella</taxon>
    </lineage>
</organism>
<keyword evidence="1" id="KW-0812">Transmembrane</keyword>